<dbReference type="AlphaFoldDB" id="A0A6A9QS12"/>
<keyword evidence="1" id="KW-0812">Transmembrane</keyword>
<evidence type="ECO:0000256" key="1">
    <source>
        <dbReference type="SAM" id="Phobius"/>
    </source>
</evidence>
<evidence type="ECO:0000313" key="3">
    <source>
        <dbReference type="Proteomes" id="UP000470772"/>
    </source>
</evidence>
<dbReference type="RefSeq" id="WP_156017716.1">
    <property type="nucleotide sequence ID" value="NZ_WGGD01000005.1"/>
</dbReference>
<organism evidence="2 3">
    <name type="scientific">Sulfuracidifex metallicus DSM 6482 = JCM 9184</name>
    <dbReference type="NCBI Taxonomy" id="523847"/>
    <lineage>
        <taxon>Archaea</taxon>
        <taxon>Thermoproteota</taxon>
        <taxon>Thermoprotei</taxon>
        <taxon>Sulfolobales</taxon>
        <taxon>Sulfolobaceae</taxon>
        <taxon>Sulfuracidifex</taxon>
    </lineage>
</organism>
<feature type="transmembrane region" description="Helical" evidence="1">
    <location>
        <begin position="72"/>
        <end position="89"/>
    </location>
</feature>
<reference evidence="2 3" key="1">
    <citation type="submission" date="2019-10" db="EMBL/GenBank/DDBJ databases">
        <title>Sequencing and Assembly of Multiple Reported Metal-Biooxidizing Members of the Extremely Thermoacidophilic Archaeal Family Sulfolobaceae.</title>
        <authorList>
            <person name="Counts J.A."/>
            <person name="Kelly R.M."/>
        </authorList>
    </citation>
    <scope>NUCLEOTIDE SEQUENCE [LARGE SCALE GENOMIC DNA]</scope>
    <source>
        <strain evidence="2 3">DSM 6482</strain>
    </source>
</reference>
<dbReference type="Pfam" id="PF17615">
    <property type="entry name" value="C166"/>
    <property type="match status" value="1"/>
</dbReference>
<protein>
    <submittedName>
        <fullName evidence="2">Uncharacterized protein</fullName>
    </submittedName>
</protein>
<sequence length="156" mass="16511">MGTKLVIYVLIFDVVLSLMVGAYGGLGAPSIPPEPSVGQAQAIAGSIIWSAGIPAITLIPSFSIAGSTFPGLTLPSITFFVISFGWLWPIILVFQWIAWVFSSIASVIGYILSIFTGSVSLLSGVPVLGPFLAVFTLLINLVLVWEIIKLIRGYGP</sequence>
<keyword evidence="1" id="KW-1133">Transmembrane helix</keyword>
<dbReference type="EMBL" id="WGGD01000005">
    <property type="protein sequence ID" value="MUN29981.1"/>
    <property type="molecule type" value="Genomic_DNA"/>
</dbReference>
<feature type="transmembrane region" description="Helical" evidence="1">
    <location>
        <begin position="127"/>
        <end position="148"/>
    </location>
</feature>
<keyword evidence="1" id="KW-0472">Membrane</keyword>
<gene>
    <name evidence="2" type="ORF">GC250_11180</name>
</gene>
<name>A0A6A9QS12_SULME</name>
<proteinExistence type="predicted"/>
<feature type="transmembrane region" description="Helical" evidence="1">
    <location>
        <begin position="47"/>
        <end position="66"/>
    </location>
</feature>
<keyword evidence="3" id="KW-1185">Reference proteome</keyword>
<feature type="transmembrane region" description="Helical" evidence="1">
    <location>
        <begin position="96"/>
        <end position="115"/>
    </location>
</feature>
<comment type="caution">
    <text evidence="2">The sequence shown here is derived from an EMBL/GenBank/DDBJ whole genome shotgun (WGS) entry which is preliminary data.</text>
</comment>
<dbReference type="Proteomes" id="UP000470772">
    <property type="component" value="Unassembled WGS sequence"/>
</dbReference>
<accession>A0A6A9QS12</accession>
<feature type="transmembrane region" description="Helical" evidence="1">
    <location>
        <begin position="6"/>
        <end position="26"/>
    </location>
</feature>
<evidence type="ECO:0000313" key="2">
    <source>
        <dbReference type="EMBL" id="MUN29981.1"/>
    </source>
</evidence>